<organism evidence="4 5">
    <name type="scientific">Nocardioides marinisabuli</name>
    <dbReference type="NCBI Taxonomy" id="419476"/>
    <lineage>
        <taxon>Bacteria</taxon>
        <taxon>Bacillati</taxon>
        <taxon>Actinomycetota</taxon>
        <taxon>Actinomycetes</taxon>
        <taxon>Propionibacteriales</taxon>
        <taxon>Nocardioidaceae</taxon>
        <taxon>Nocardioides</taxon>
    </lineage>
</organism>
<evidence type="ECO:0000313" key="4">
    <source>
        <dbReference type="EMBL" id="NYD56046.1"/>
    </source>
</evidence>
<keyword evidence="5" id="KW-1185">Reference proteome</keyword>
<evidence type="ECO:0000313" key="5">
    <source>
        <dbReference type="Proteomes" id="UP000516957"/>
    </source>
</evidence>
<dbReference type="RefSeq" id="WP_218876210.1">
    <property type="nucleotide sequence ID" value="NZ_CP059163.1"/>
</dbReference>
<evidence type="ECO:0000256" key="2">
    <source>
        <dbReference type="SAM" id="SignalP"/>
    </source>
</evidence>
<gene>
    <name evidence="4" type="ORF">BKA08_000284</name>
</gene>
<protein>
    <submittedName>
        <fullName evidence="4">Uncharacterized protein (DUF305 family)</fullName>
    </submittedName>
</protein>
<dbReference type="PANTHER" id="PTHR36933:SF1">
    <property type="entry name" value="SLL0788 PROTEIN"/>
    <property type="match status" value="1"/>
</dbReference>
<feature type="chain" id="PRO_5031409342" evidence="2">
    <location>
        <begin position="33"/>
        <end position="238"/>
    </location>
</feature>
<dbReference type="PANTHER" id="PTHR36933">
    <property type="entry name" value="SLL0788 PROTEIN"/>
    <property type="match status" value="1"/>
</dbReference>
<accession>A0A7Y9JPD7</accession>
<reference evidence="4 5" key="1">
    <citation type="submission" date="2020-07" db="EMBL/GenBank/DDBJ databases">
        <title>Sequencing the genomes of 1000 actinobacteria strains.</title>
        <authorList>
            <person name="Klenk H.-P."/>
        </authorList>
    </citation>
    <scope>NUCLEOTIDE SEQUENCE [LARGE SCALE GENOMIC DNA]</scope>
    <source>
        <strain evidence="4 5">DSM 18965</strain>
    </source>
</reference>
<sequence length="238" mass="24568">MRTLPSPAIARHALAVVVVVCMAGLTACSGEAAEPGPSGSADPTSPADPGVAQVQPGSPGEPAVTLDADAVVGAPGWNHDDLAFVQMMVPHHQQALQMAELAESRADSPEVAGLAARIEAAQGPEILLMAGWLGEQGVEVPGPGDDPSDWDHASHGHAGMAGMLDAEQMAALAAAEGVEFDRLFLEGMISHHEGAVEMAVDVLTAGQDRRVLELADDVNAGQSAEIARMRRMLDGLQR</sequence>
<dbReference type="InterPro" id="IPR005183">
    <property type="entry name" value="DUF305_CopM-like"/>
</dbReference>
<dbReference type="Proteomes" id="UP000516957">
    <property type="component" value="Unassembled WGS sequence"/>
</dbReference>
<feature type="region of interest" description="Disordered" evidence="1">
    <location>
        <begin position="32"/>
        <end position="65"/>
    </location>
</feature>
<dbReference type="PROSITE" id="PS51257">
    <property type="entry name" value="PROKAR_LIPOPROTEIN"/>
    <property type="match status" value="1"/>
</dbReference>
<dbReference type="Gene3D" id="1.20.1260.10">
    <property type="match status" value="1"/>
</dbReference>
<evidence type="ECO:0000256" key="1">
    <source>
        <dbReference type="SAM" id="MobiDB-lite"/>
    </source>
</evidence>
<dbReference type="Pfam" id="PF03713">
    <property type="entry name" value="DUF305"/>
    <property type="match status" value="1"/>
</dbReference>
<feature type="signal peptide" evidence="2">
    <location>
        <begin position="1"/>
        <end position="32"/>
    </location>
</feature>
<dbReference type="AlphaFoldDB" id="A0A7Y9JPD7"/>
<dbReference type="InterPro" id="IPR012347">
    <property type="entry name" value="Ferritin-like"/>
</dbReference>
<feature type="domain" description="DUF305" evidence="3">
    <location>
        <begin position="81"/>
        <end position="233"/>
    </location>
</feature>
<dbReference type="EMBL" id="JACCBE010000001">
    <property type="protein sequence ID" value="NYD56046.1"/>
    <property type="molecule type" value="Genomic_DNA"/>
</dbReference>
<comment type="caution">
    <text evidence="4">The sequence shown here is derived from an EMBL/GenBank/DDBJ whole genome shotgun (WGS) entry which is preliminary data.</text>
</comment>
<name>A0A7Y9JPD7_9ACTN</name>
<evidence type="ECO:0000259" key="3">
    <source>
        <dbReference type="Pfam" id="PF03713"/>
    </source>
</evidence>
<proteinExistence type="predicted"/>
<keyword evidence="2" id="KW-0732">Signal</keyword>